<dbReference type="OrthoDB" id="3551983at2759"/>
<feature type="domain" description="Clr5" evidence="5">
    <location>
        <begin position="31"/>
        <end position="83"/>
    </location>
</feature>
<feature type="region of interest" description="Disordered" evidence="4">
    <location>
        <begin position="129"/>
        <end position="150"/>
    </location>
</feature>
<name>A0A2J6QYN7_HYAVF</name>
<evidence type="ECO:0000313" key="6">
    <source>
        <dbReference type="EMBL" id="PMD31386.1"/>
    </source>
</evidence>
<evidence type="ECO:0000256" key="4">
    <source>
        <dbReference type="SAM" id="MobiDB-lite"/>
    </source>
</evidence>
<dbReference type="STRING" id="1149755.A0A2J6QYN7"/>
<keyword evidence="1" id="KW-0677">Repeat</keyword>
<evidence type="ECO:0000259" key="5">
    <source>
        <dbReference type="Pfam" id="PF14420"/>
    </source>
</evidence>
<dbReference type="InterPro" id="IPR036770">
    <property type="entry name" value="Ankyrin_rpt-contain_sf"/>
</dbReference>
<dbReference type="AlphaFoldDB" id="A0A2J6QYN7"/>
<feature type="region of interest" description="Disordered" evidence="4">
    <location>
        <begin position="1"/>
        <end position="35"/>
    </location>
</feature>
<dbReference type="Gene3D" id="1.25.40.20">
    <property type="entry name" value="Ankyrin repeat-containing domain"/>
    <property type="match status" value="2"/>
</dbReference>
<dbReference type="Pfam" id="PF00023">
    <property type="entry name" value="Ank"/>
    <property type="match status" value="1"/>
</dbReference>
<sequence>MDHDTPLQEAQNAQASSSSQDPSKTVPNSRSDKWNEHKDEILKLYIQQNNTLETTMQLIEGQGGPKASVRTWKSKLKEWNYEKYLTSNDMNIISAKAKKRKNEDGKETVFYHWDSEISFERIERFRKAPKTSGMASPGAETPPNVTYHTPRPEHQITSIETPGNHLSKSLLTPDLLPSTELEALPADHPILETDEVALYELDRTVIAGDEIGEIFTADLQVTNIGVNQQQFLHFMPDGVPRLSPHPSLRPFSDRSSPQNFNESWMIQDFDELFMNSGINLNQDSRDPSPIRRLDTFLSESFSAGGSQASFSVSTRSFSSWALTDIPWFRFQELIKTTGSFGYNPRMNQVFHSSTLNSDMHLTFLDLAHGNVELNEKCRLLSTLFRSPPGSINQKILPEFSSKLQELIPESFDGEIRSKLQQLFHPSNNSPLHELTEFASYFLSNNTLNEKRTDEFLEWAIEKRPKELFKSLFAIETPTVDAFSERILESVARSGNASILQLFIECGLDVRYLTGISGGRYLQLSLYNGSVDVAHLLLDNGADVNPPLGENPHNSPPLLLATMKDYDEITSRLLEADAEVNTMVNGCTALSYAILGGSVDLVGQLLQAGADVDIGEIGVCGNLDWAYLHKRSIYHIILPMSRKAKTSLTISGILSAANRGKQVLSEYLDRHKAQNTKRILEMSLCTAIAEKQSTATISVLLEFGVDPNTETVNTYEPPLHLAVMNYNIDLAECLLNAGARIDAPGILEAAAWSEDGFDTMNFLIEQGADVLASGGNALREAIWGNNLGGIKLLMDSGVKINDASLCEDGYTYLAKAASWAEIKTAKYLVDNGAIINAPPSIIAGVTPLQAGAEAGNIEMVKFLLDIGSDVNAEPSSSKGTTALEAS</sequence>
<feature type="repeat" description="ANK" evidence="3">
    <location>
        <begin position="516"/>
        <end position="544"/>
    </location>
</feature>
<keyword evidence="2 3" id="KW-0040">ANK repeat</keyword>
<dbReference type="SMART" id="SM00248">
    <property type="entry name" value="ANK"/>
    <property type="match status" value="8"/>
</dbReference>
<evidence type="ECO:0000256" key="2">
    <source>
        <dbReference type="ARBA" id="ARBA00023043"/>
    </source>
</evidence>
<gene>
    <name evidence="6" type="ORF">L207DRAFT_472812</name>
</gene>
<feature type="compositionally biased region" description="Low complexity" evidence="4">
    <location>
        <begin position="8"/>
        <end position="20"/>
    </location>
</feature>
<dbReference type="InterPro" id="IPR002110">
    <property type="entry name" value="Ankyrin_rpt"/>
</dbReference>
<protein>
    <submittedName>
        <fullName evidence="6">Ankyrin</fullName>
    </submittedName>
</protein>
<proteinExistence type="predicted"/>
<dbReference type="PROSITE" id="PS50297">
    <property type="entry name" value="ANK_REP_REGION"/>
    <property type="match status" value="4"/>
</dbReference>
<dbReference type="PROSITE" id="PS50088">
    <property type="entry name" value="ANK_REPEAT"/>
    <property type="match status" value="4"/>
</dbReference>
<evidence type="ECO:0000256" key="1">
    <source>
        <dbReference type="ARBA" id="ARBA00022737"/>
    </source>
</evidence>
<dbReference type="PANTHER" id="PTHR24123:SF33">
    <property type="entry name" value="PROTEIN HOS4"/>
    <property type="match status" value="1"/>
</dbReference>
<feature type="repeat" description="ANK" evidence="3">
    <location>
        <begin position="842"/>
        <end position="874"/>
    </location>
</feature>
<feature type="repeat" description="ANK" evidence="3">
    <location>
        <begin position="713"/>
        <end position="745"/>
    </location>
</feature>
<dbReference type="InterPro" id="IPR025676">
    <property type="entry name" value="Clr5_dom"/>
</dbReference>
<accession>A0A2J6QYN7</accession>
<feature type="non-terminal residue" evidence="6">
    <location>
        <position position="885"/>
    </location>
</feature>
<dbReference type="EMBL" id="KZ613963">
    <property type="protein sequence ID" value="PMD31386.1"/>
    <property type="molecule type" value="Genomic_DNA"/>
</dbReference>
<evidence type="ECO:0000313" key="7">
    <source>
        <dbReference type="Proteomes" id="UP000235786"/>
    </source>
</evidence>
<keyword evidence="7" id="KW-1185">Reference proteome</keyword>
<dbReference type="PANTHER" id="PTHR24123">
    <property type="entry name" value="ANKYRIN REPEAT-CONTAINING"/>
    <property type="match status" value="1"/>
</dbReference>
<dbReference type="InterPro" id="IPR051165">
    <property type="entry name" value="Multifunctional_ANK_Repeat"/>
</dbReference>
<dbReference type="SUPFAM" id="SSF48403">
    <property type="entry name" value="Ankyrin repeat"/>
    <property type="match status" value="2"/>
</dbReference>
<dbReference type="Proteomes" id="UP000235786">
    <property type="component" value="Unassembled WGS sequence"/>
</dbReference>
<dbReference type="Pfam" id="PF14420">
    <property type="entry name" value="Clr5"/>
    <property type="match status" value="1"/>
</dbReference>
<feature type="repeat" description="ANK" evidence="3">
    <location>
        <begin position="584"/>
        <end position="616"/>
    </location>
</feature>
<dbReference type="Pfam" id="PF12796">
    <property type="entry name" value="Ank_2"/>
    <property type="match status" value="2"/>
</dbReference>
<reference evidence="6 7" key="1">
    <citation type="submission" date="2016-04" db="EMBL/GenBank/DDBJ databases">
        <title>A degradative enzymes factory behind the ericoid mycorrhizal symbiosis.</title>
        <authorList>
            <consortium name="DOE Joint Genome Institute"/>
            <person name="Martino E."/>
            <person name="Morin E."/>
            <person name="Grelet G."/>
            <person name="Kuo A."/>
            <person name="Kohler A."/>
            <person name="Daghino S."/>
            <person name="Barry K."/>
            <person name="Choi C."/>
            <person name="Cichocki N."/>
            <person name="Clum A."/>
            <person name="Copeland A."/>
            <person name="Hainaut M."/>
            <person name="Haridas S."/>
            <person name="Labutti K."/>
            <person name="Lindquist E."/>
            <person name="Lipzen A."/>
            <person name="Khouja H.-R."/>
            <person name="Murat C."/>
            <person name="Ohm R."/>
            <person name="Olson A."/>
            <person name="Spatafora J."/>
            <person name="Veneault-Fourrey C."/>
            <person name="Henrissat B."/>
            <person name="Grigoriev I."/>
            <person name="Martin F."/>
            <person name="Perotto S."/>
        </authorList>
    </citation>
    <scope>NUCLEOTIDE SEQUENCE [LARGE SCALE GENOMIC DNA]</scope>
    <source>
        <strain evidence="6 7">F</strain>
    </source>
</reference>
<evidence type="ECO:0000256" key="3">
    <source>
        <dbReference type="PROSITE-ProRule" id="PRU00023"/>
    </source>
</evidence>
<organism evidence="6 7">
    <name type="scientific">Hyaloscypha variabilis (strain UAMH 11265 / GT02V1 / F)</name>
    <name type="common">Meliniomyces variabilis</name>
    <dbReference type="NCBI Taxonomy" id="1149755"/>
    <lineage>
        <taxon>Eukaryota</taxon>
        <taxon>Fungi</taxon>
        <taxon>Dikarya</taxon>
        <taxon>Ascomycota</taxon>
        <taxon>Pezizomycotina</taxon>
        <taxon>Leotiomycetes</taxon>
        <taxon>Helotiales</taxon>
        <taxon>Hyaloscyphaceae</taxon>
        <taxon>Hyaloscypha</taxon>
        <taxon>Hyaloscypha variabilis</taxon>
    </lineage>
</organism>